<keyword evidence="8" id="KW-0969">Cilium</keyword>
<accession>A0A1H0JN93</accession>
<dbReference type="InterPro" id="IPR003481">
    <property type="entry name" value="FliD_N"/>
</dbReference>
<dbReference type="Proteomes" id="UP000198778">
    <property type="component" value="Unassembled WGS sequence"/>
</dbReference>
<dbReference type="Pfam" id="PF02465">
    <property type="entry name" value="FliD_N"/>
    <property type="match status" value="1"/>
</dbReference>
<comment type="similarity">
    <text evidence="1 5">Belongs to the FliD family.</text>
</comment>
<dbReference type="STRING" id="745820.SAMN04488053_11424"/>
<comment type="subunit">
    <text evidence="2 5">Homopentamer.</text>
</comment>
<evidence type="ECO:0000259" key="7">
    <source>
        <dbReference type="Pfam" id="PF07195"/>
    </source>
</evidence>
<dbReference type="PANTHER" id="PTHR30288">
    <property type="entry name" value="FLAGELLAR CAP/ASSEMBLY PROTEIN FLID"/>
    <property type="match status" value="1"/>
</dbReference>
<evidence type="ECO:0000256" key="1">
    <source>
        <dbReference type="ARBA" id="ARBA00009764"/>
    </source>
</evidence>
<evidence type="ECO:0000256" key="5">
    <source>
        <dbReference type="RuleBase" id="RU362066"/>
    </source>
</evidence>
<dbReference type="GO" id="GO:0007155">
    <property type="term" value="P:cell adhesion"/>
    <property type="evidence" value="ECO:0007669"/>
    <property type="project" value="InterPro"/>
</dbReference>
<dbReference type="Pfam" id="PF07195">
    <property type="entry name" value="FliD_C"/>
    <property type="match status" value="1"/>
</dbReference>
<protein>
    <recommendedName>
        <fullName evidence="5">Flagellar hook-associated protein 2</fullName>
        <shortName evidence="5">HAP2</shortName>
    </recommendedName>
    <alternativeName>
        <fullName evidence="5">Flagellar cap protein</fullName>
    </alternativeName>
</protein>
<dbReference type="InterPro" id="IPR010809">
    <property type="entry name" value="FliD_C"/>
</dbReference>
<gene>
    <name evidence="8" type="ORF">SAMN04488053_11424</name>
</gene>
<dbReference type="GO" id="GO:0071973">
    <property type="term" value="P:bacterial-type flagellum-dependent cell motility"/>
    <property type="evidence" value="ECO:0007669"/>
    <property type="project" value="TreeGrafter"/>
</dbReference>
<evidence type="ECO:0000256" key="3">
    <source>
        <dbReference type="ARBA" id="ARBA00023054"/>
    </source>
</evidence>
<organism evidence="8 9">
    <name type="scientific">Alkalicoccus daliensis</name>
    <dbReference type="NCBI Taxonomy" id="745820"/>
    <lineage>
        <taxon>Bacteria</taxon>
        <taxon>Bacillati</taxon>
        <taxon>Bacillota</taxon>
        <taxon>Bacilli</taxon>
        <taxon>Bacillales</taxon>
        <taxon>Bacillaceae</taxon>
        <taxon>Alkalicoccus</taxon>
    </lineage>
</organism>
<keyword evidence="8" id="KW-0966">Cell projection</keyword>
<evidence type="ECO:0000256" key="2">
    <source>
        <dbReference type="ARBA" id="ARBA00011255"/>
    </source>
</evidence>
<evidence type="ECO:0000259" key="6">
    <source>
        <dbReference type="Pfam" id="PF02465"/>
    </source>
</evidence>
<dbReference type="OrthoDB" id="9776025at2"/>
<keyword evidence="8" id="KW-0282">Flagellum</keyword>
<dbReference type="NCBIfam" id="NF005833">
    <property type="entry name" value="PRK07737.1"/>
    <property type="match status" value="1"/>
</dbReference>
<keyword evidence="4 5" id="KW-0975">Bacterial flagellum</keyword>
<dbReference type="GO" id="GO:0009421">
    <property type="term" value="C:bacterial-type flagellum filament cap"/>
    <property type="evidence" value="ECO:0007669"/>
    <property type="project" value="InterPro"/>
</dbReference>
<reference evidence="9" key="1">
    <citation type="submission" date="2016-10" db="EMBL/GenBank/DDBJ databases">
        <authorList>
            <person name="Varghese N."/>
            <person name="Submissions S."/>
        </authorList>
    </citation>
    <scope>NUCLEOTIDE SEQUENCE [LARGE SCALE GENOMIC DNA]</scope>
    <source>
        <strain evidence="9">CGMCC 1.10369</strain>
    </source>
</reference>
<name>A0A1H0JN93_9BACI</name>
<dbReference type="PANTHER" id="PTHR30288:SF0">
    <property type="entry name" value="FLAGELLAR HOOK-ASSOCIATED PROTEIN 2"/>
    <property type="match status" value="1"/>
</dbReference>
<feature type="domain" description="Flagellar hook-associated protein 2 C-terminal" evidence="7">
    <location>
        <begin position="257"/>
        <end position="519"/>
    </location>
</feature>
<keyword evidence="5" id="KW-0964">Secreted</keyword>
<comment type="function">
    <text evidence="5">Required for morphogenesis and for the elongation of the flagellar filament by facilitating polymerization of the flagellin monomers at the tip of growing filament. Forms a capping structure, which prevents flagellin subunits (transported through the central channel of the flagellum) from leaking out without polymerization at the distal end.</text>
</comment>
<sequence>MDGMNRMTGFASGMDINQMVSDLMRAERQPLEPMQQNSMELQLKIDEYRQMNLKFSEFRNNTFDGILRSSNMRSRETVSSNEAAVTARASASTPEGSYTISDASLARAEMHVSEAAGENGSFVNDLAAFDRSESFLQQAELLHGVEEGQTEAAFAIAVFDENGAAVPQEFTVDESSSLDDILNDVNQSALGVQAFYDEFSGRISLQRAETGVFNETGNEIQFGEIDADGEFIEAEPGEQHFFSTAFGLENNTPMQEAANAAFTMNGLSEMERRSNSFEINGLNVTLNQPFTEQVSIGVSSDDEKIFDTVMGFVEDYNELVSAMQEKTGEEYFRDYAPLTDEQRRELSDTEVEMWEEKSNSGLLRRDSIISGAVSSMRSQFYEPVNTADGDQAFTQITEIGITTSTDFRQGGILEVNEEQLRASIAEDPDAVFNLFAADGETQEERGIARRLRATLDDSIQQIGQRAGRTEMSGNQTFTLGRELEQQSDQISNFERRMQQVEQRYWSQFNAMEQAMARANAQAEQLMSQMGGKQGM</sequence>
<dbReference type="GO" id="GO:0005576">
    <property type="term" value="C:extracellular region"/>
    <property type="evidence" value="ECO:0007669"/>
    <property type="project" value="UniProtKB-SubCell"/>
</dbReference>
<dbReference type="AlphaFoldDB" id="A0A1H0JN93"/>
<evidence type="ECO:0000313" key="8">
    <source>
        <dbReference type="EMBL" id="SDO44990.1"/>
    </source>
</evidence>
<evidence type="ECO:0000256" key="4">
    <source>
        <dbReference type="ARBA" id="ARBA00023143"/>
    </source>
</evidence>
<dbReference type="GO" id="GO:0009424">
    <property type="term" value="C:bacterial-type flagellum hook"/>
    <property type="evidence" value="ECO:0007669"/>
    <property type="project" value="UniProtKB-UniRule"/>
</dbReference>
<feature type="coiled-coil region" evidence="5">
    <location>
        <begin position="483"/>
        <end position="528"/>
    </location>
</feature>
<proteinExistence type="inferred from homology"/>
<feature type="domain" description="Flagellar hook-associated protein 2 N-terminal" evidence="6">
    <location>
        <begin position="12"/>
        <end position="108"/>
    </location>
</feature>
<dbReference type="EMBL" id="FNIL01000014">
    <property type="protein sequence ID" value="SDO44990.1"/>
    <property type="molecule type" value="Genomic_DNA"/>
</dbReference>
<keyword evidence="3 5" id="KW-0175">Coiled coil</keyword>
<evidence type="ECO:0000313" key="9">
    <source>
        <dbReference type="Proteomes" id="UP000198778"/>
    </source>
</evidence>
<keyword evidence="9" id="KW-1185">Reference proteome</keyword>
<comment type="subcellular location">
    <subcellularLocation>
        <location evidence="5">Secreted</location>
    </subcellularLocation>
    <subcellularLocation>
        <location evidence="5">Bacterial flagellum</location>
    </subcellularLocation>
</comment>
<dbReference type="InterPro" id="IPR040026">
    <property type="entry name" value="FliD"/>
</dbReference>